<dbReference type="GO" id="GO:0006281">
    <property type="term" value="P:DNA repair"/>
    <property type="evidence" value="ECO:0007669"/>
    <property type="project" value="UniProtKB-UniRule"/>
</dbReference>
<dbReference type="OrthoDB" id="361242at2759"/>
<name>A0A656KMZ3_BLUGR</name>
<keyword evidence="1" id="KW-0234">DNA repair</keyword>
<dbReference type="GO" id="GO:0005634">
    <property type="term" value="C:nucleus"/>
    <property type="evidence" value="ECO:0007669"/>
    <property type="project" value="UniProtKB-SubCell"/>
</dbReference>
<dbReference type="PANTHER" id="PTHR16140">
    <property type="entry name" value="NON-STRUCTURAL MAINTENANCE OF CHROMOSOMES ELEMENT 4"/>
    <property type="match status" value="1"/>
</dbReference>
<reference evidence="5" key="1">
    <citation type="journal article" date="2013" name="Nat. Genet.">
        <title>The wheat powdery mildew genome shows the unique evolution of an obligate biotroph.</title>
        <authorList>
            <person name="Wicker T."/>
            <person name="Oberhaensli S."/>
            <person name="Parlange F."/>
            <person name="Buchmann J.P."/>
            <person name="Shatalina M."/>
            <person name="Roffler S."/>
            <person name="Ben-David R."/>
            <person name="Dolezel J."/>
            <person name="Simkova H."/>
            <person name="Schulze-Lefert P."/>
            <person name="Spanu P.D."/>
            <person name="Bruggmann R."/>
            <person name="Amselem J."/>
            <person name="Quesneville H."/>
            <person name="Ver Loren van Themaat E."/>
            <person name="Paape T."/>
            <person name="Shimizu K.K."/>
            <person name="Keller B."/>
        </authorList>
    </citation>
    <scope>NUCLEOTIDE SEQUENCE [LARGE SCALE GENOMIC DNA]</scope>
    <source>
        <strain evidence="5">96224</strain>
    </source>
</reference>
<sequence length="170" mass="19064">MKSRNALISGDRGSKINIADQEFRNSQTSRRRSIENENNSDENYDPDQNIEERRKVRKGLRDLNRILVERRNEYLNPSSTGLEDTITQANTLSRQVKQTSDATIDSNLLVTAADITYKRTIAIISGETGQGMDLDDFINKCKAYIRLGEGSAPTQGQKKSGIKLRNRGGS</sequence>
<comment type="subcellular location">
    <subcellularLocation>
        <location evidence="1">Nucleus</location>
    </subcellularLocation>
</comment>
<evidence type="ECO:0000259" key="3">
    <source>
        <dbReference type="Pfam" id="PF15412"/>
    </source>
</evidence>
<dbReference type="Pfam" id="PF15412">
    <property type="entry name" value="Nse4-Nse3_bdg"/>
    <property type="match status" value="1"/>
</dbReference>
<comment type="subunit">
    <text evidence="1">Component of the SMC5-SMC6 complex.</text>
</comment>
<dbReference type="PANTHER" id="PTHR16140:SF0">
    <property type="entry name" value="NON-STRUCTURAL MAINTENANCE OF CHROMOSOMES ELEMENT 4"/>
    <property type="match status" value="1"/>
</dbReference>
<evidence type="ECO:0000313" key="4">
    <source>
        <dbReference type="EMBL" id="EPQ66754.1"/>
    </source>
</evidence>
<feature type="compositionally biased region" description="Acidic residues" evidence="2">
    <location>
        <begin position="38"/>
        <end position="49"/>
    </location>
</feature>
<keyword evidence="1" id="KW-0233">DNA recombination</keyword>
<dbReference type="EMBL" id="KE374988">
    <property type="protein sequence ID" value="EPQ66754.1"/>
    <property type="molecule type" value="Genomic_DNA"/>
</dbReference>
<proteinExistence type="inferred from homology"/>
<dbReference type="InterPro" id="IPR029225">
    <property type="entry name" value="Nse4_Nse3-bd"/>
</dbReference>
<dbReference type="Proteomes" id="UP000053110">
    <property type="component" value="Unassembled WGS sequence"/>
</dbReference>
<dbReference type="GO" id="GO:0030915">
    <property type="term" value="C:Smc5-Smc6 complex"/>
    <property type="evidence" value="ECO:0007669"/>
    <property type="project" value="UniProtKB-UniRule"/>
</dbReference>
<organism evidence="4 5">
    <name type="scientific">Blumeria graminis f. sp. tritici 96224</name>
    <dbReference type="NCBI Taxonomy" id="1268274"/>
    <lineage>
        <taxon>Eukaryota</taxon>
        <taxon>Fungi</taxon>
        <taxon>Dikarya</taxon>
        <taxon>Ascomycota</taxon>
        <taxon>Pezizomycotina</taxon>
        <taxon>Leotiomycetes</taxon>
        <taxon>Erysiphales</taxon>
        <taxon>Erysiphaceae</taxon>
        <taxon>Blumeria</taxon>
    </lineage>
</organism>
<keyword evidence="1" id="KW-0227">DNA damage</keyword>
<dbReference type="AlphaFoldDB" id="A0A656KMZ3"/>
<comment type="similarity">
    <text evidence="1">Belongs to the NSE4 family.</text>
</comment>
<keyword evidence="1" id="KW-0539">Nucleus</keyword>
<gene>
    <name evidence="4" type="ORF">BGT96224_3300</name>
</gene>
<evidence type="ECO:0000256" key="1">
    <source>
        <dbReference type="RuleBase" id="RU365071"/>
    </source>
</evidence>
<dbReference type="InterPro" id="IPR027786">
    <property type="entry name" value="Nse4/EID"/>
</dbReference>
<feature type="domain" description="Nse4/EID protein Nse3/MAGE-binding" evidence="3">
    <location>
        <begin position="105"/>
        <end position="147"/>
    </location>
</feature>
<dbReference type="GO" id="GO:0006310">
    <property type="term" value="P:DNA recombination"/>
    <property type="evidence" value="ECO:0007669"/>
    <property type="project" value="UniProtKB-UniRule"/>
</dbReference>
<evidence type="ECO:0000313" key="5">
    <source>
        <dbReference type="Proteomes" id="UP000053110"/>
    </source>
</evidence>
<feature type="region of interest" description="Disordered" evidence="2">
    <location>
        <begin position="1"/>
        <end position="55"/>
    </location>
</feature>
<feature type="region of interest" description="Disordered" evidence="2">
    <location>
        <begin position="150"/>
        <end position="170"/>
    </location>
</feature>
<protein>
    <recommendedName>
        <fullName evidence="1">Non-structural maintenance of chromosomes element 4</fullName>
    </recommendedName>
</protein>
<comment type="function">
    <text evidence="1">Component of the SMC5-SMC6 complex, that promotes sister chromatid alignment after DNA damage and facilitates double-stranded DNA breaks (DSBs) repair via homologous recombination between sister chromatids.</text>
</comment>
<feature type="compositionally biased region" description="Basic residues" evidence="2">
    <location>
        <begin position="160"/>
        <end position="170"/>
    </location>
</feature>
<evidence type="ECO:0000256" key="2">
    <source>
        <dbReference type="SAM" id="MobiDB-lite"/>
    </source>
</evidence>
<accession>A0A656KMZ3</accession>